<reference evidence="2 3" key="1">
    <citation type="submission" date="2016-10" db="EMBL/GenBank/DDBJ databases">
        <authorList>
            <person name="de Groot N.N."/>
        </authorList>
    </citation>
    <scope>NUCLEOTIDE SEQUENCE [LARGE SCALE GENOMIC DNA]</scope>
    <source>
        <strain evidence="2 3">CGMCC 1.7056</strain>
    </source>
</reference>
<dbReference type="Proteomes" id="UP000198832">
    <property type="component" value="Unassembled WGS sequence"/>
</dbReference>
<gene>
    <name evidence="2" type="ORF">SAMN04487968_11128</name>
</gene>
<dbReference type="STRING" id="574651.SAMN04487968_11128"/>
<dbReference type="InterPro" id="IPR000873">
    <property type="entry name" value="AMP-dep_synth/lig_dom"/>
</dbReference>
<organism evidence="2 3">
    <name type="scientific">Nocardioides terrae</name>
    <dbReference type="NCBI Taxonomy" id="574651"/>
    <lineage>
        <taxon>Bacteria</taxon>
        <taxon>Bacillati</taxon>
        <taxon>Actinomycetota</taxon>
        <taxon>Actinomycetes</taxon>
        <taxon>Propionibacteriales</taxon>
        <taxon>Nocardioidaceae</taxon>
        <taxon>Nocardioides</taxon>
    </lineage>
</organism>
<proteinExistence type="predicted"/>
<protein>
    <submittedName>
        <fullName evidence="2">Acyl-CoA synthetase (AMP-forming)/AMP-acid ligase II</fullName>
    </submittedName>
</protein>
<dbReference type="GO" id="GO:0016405">
    <property type="term" value="F:CoA-ligase activity"/>
    <property type="evidence" value="ECO:0007669"/>
    <property type="project" value="TreeGrafter"/>
</dbReference>
<dbReference type="Gene3D" id="3.40.50.12780">
    <property type="entry name" value="N-terminal domain of ligase-like"/>
    <property type="match status" value="1"/>
</dbReference>
<feature type="domain" description="AMP-dependent synthetase/ligase" evidence="1">
    <location>
        <begin position="11"/>
        <end position="367"/>
    </location>
</feature>
<dbReference type="InterPro" id="IPR042099">
    <property type="entry name" value="ANL_N_sf"/>
</dbReference>
<dbReference type="PANTHER" id="PTHR24096">
    <property type="entry name" value="LONG-CHAIN-FATTY-ACID--COA LIGASE"/>
    <property type="match status" value="1"/>
</dbReference>
<keyword evidence="3" id="KW-1185">Reference proteome</keyword>
<dbReference type="SUPFAM" id="SSF56801">
    <property type="entry name" value="Acetyl-CoA synthetase-like"/>
    <property type="match status" value="1"/>
</dbReference>
<evidence type="ECO:0000259" key="1">
    <source>
        <dbReference type="Pfam" id="PF00501"/>
    </source>
</evidence>
<evidence type="ECO:0000313" key="3">
    <source>
        <dbReference type="Proteomes" id="UP000198832"/>
    </source>
</evidence>
<dbReference type="AlphaFoldDB" id="A0A1I1LVC1"/>
<keyword evidence="2" id="KW-0436">Ligase</keyword>
<name>A0A1I1LVC1_9ACTN</name>
<evidence type="ECO:0000313" key="2">
    <source>
        <dbReference type="EMBL" id="SFC76866.1"/>
    </source>
</evidence>
<dbReference type="EMBL" id="FOLB01000011">
    <property type="protein sequence ID" value="SFC76866.1"/>
    <property type="molecule type" value="Genomic_DNA"/>
</dbReference>
<dbReference type="Pfam" id="PF00501">
    <property type="entry name" value="AMP-binding"/>
    <property type="match status" value="1"/>
</dbReference>
<accession>A0A1I1LVC1</accession>
<sequence length="408" mass="42367">MVDTIPAALVAAAERFGSKPAYAEGSRVLTFAGLLREVRSTAAGYAARGMAPGDRVCVWAPNSIDWVIAALAVSYAGGTLVPVDTGCTGREAADLVERTGPTLVVVGDADLDRRRVDELTEAADLPGTRVVDITDLADLGVDADESTDEVARSVGPDDIADVLFTSGATGHPKGAMSAHRQTVGVARTWSQLGGLNSHDRYLAVNPFSSALGYKAGIVAGLLSGSTLHPFASFDVESAMDLIERQRITVLPGAPAIYESLLAAPGRAQRDLSSVRLAVTSAAVVPVELVEQMRAPKPEGLGIKTVVTALATPEAAVATMGRQGDSAETVAATRGRPVPGMEARVDSPGDDGAGELLLRGDFVMRGYFDDPVGTAEAIDADGWLHTGDVGVLDEDGNLRITDRLGARAR</sequence>
<dbReference type="PANTHER" id="PTHR24096:SF267">
    <property type="entry name" value="MALONATE--COA LIGASE ACSF3, MITOCHONDRIAL"/>
    <property type="match status" value="1"/>
</dbReference>
<dbReference type="RefSeq" id="WP_091125103.1">
    <property type="nucleotide sequence ID" value="NZ_FOLB01000011.1"/>
</dbReference>
<dbReference type="OrthoDB" id="9803968at2"/>